<protein>
    <submittedName>
        <fullName evidence="2">Uncharacterized protein</fullName>
    </submittedName>
</protein>
<gene>
    <name evidence="2" type="ORF">Xmir_00722</name>
</gene>
<evidence type="ECO:0000256" key="1">
    <source>
        <dbReference type="SAM" id="MobiDB-lite"/>
    </source>
</evidence>
<accession>A0A2D0JW46</accession>
<sequence length="54" mass="5673">MVRLFFGCGVTFSGKPAKSDALSLQTVSKSRVSVEMPAGTAKRRKVKGKTVATG</sequence>
<keyword evidence="3" id="KW-1185">Reference proteome</keyword>
<name>A0A2D0JW46_9GAMM</name>
<organism evidence="2 3">
    <name type="scientific">Xenorhabdus miraniensis</name>
    <dbReference type="NCBI Taxonomy" id="351674"/>
    <lineage>
        <taxon>Bacteria</taxon>
        <taxon>Pseudomonadati</taxon>
        <taxon>Pseudomonadota</taxon>
        <taxon>Gammaproteobacteria</taxon>
        <taxon>Enterobacterales</taxon>
        <taxon>Morganellaceae</taxon>
        <taxon>Xenorhabdus</taxon>
    </lineage>
</organism>
<evidence type="ECO:0000313" key="2">
    <source>
        <dbReference type="EMBL" id="PHM50538.1"/>
    </source>
</evidence>
<dbReference type="AlphaFoldDB" id="A0A2D0JW46"/>
<dbReference type="RefSeq" id="WP_167385933.1">
    <property type="nucleotide sequence ID" value="NZ_CAWNQI010000051.1"/>
</dbReference>
<dbReference type="EMBL" id="NITZ01000002">
    <property type="protein sequence ID" value="PHM50538.1"/>
    <property type="molecule type" value="Genomic_DNA"/>
</dbReference>
<proteinExistence type="predicted"/>
<feature type="region of interest" description="Disordered" evidence="1">
    <location>
        <begin position="35"/>
        <end position="54"/>
    </location>
</feature>
<evidence type="ECO:0000313" key="3">
    <source>
        <dbReference type="Proteomes" id="UP000221980"/>
    </source>
</evidence>
<reference evidence="2 3" key="1">
    <citation type="journal article" date="2017" name="Nat. Microbiol.">
        <title>Natural product diversity associated with the nematode symbionts Photorhabdus and Xenorhabdus.</title>
        <authorList>
            <person name="Tobias N.J."/>
            <person name="Wolff H."/>
            <person name="Djahanschiri B."/>
            <person name="Grundmann F."/>
            <person name="Kronenwerth M."/>
            <person name="Shi Y.M."/>
            <person name="Simonyi S."/>
            <person name="Grun P."/>
            <person name="Shapiro-Ilan D."/>
            <person name="Pidot S.J."/>
            <person name="Stinear T.P."/>
            <person name="Ebersberger I."/>
            <person name="Bode H.B."/>
        </authorList>
    </citation>
    <scope>NUCLEOTIDE SEQUENCE [LARGE SCALE GENOMIC DNA]</scope>
    <source>
        <strain evidence="2 3">DSM 17902</strain>
    </source>
</reference>
<dbReference type="Proteomes" id="UP000221980">
    <property type="component" value="Unassembled WGS sequence"/>
</dbReference>
<comment type="caution">
    <text evidence="2">The sequence shown here is derived from an EMBL/GenBank/DDBJ whole genome shotgun (WGS) entry which is preliminary data.</text>
</comment>